<dbReference type="InterPro" id="IPR018076">
    <property type="entry name" value="T2SS_GspF_dom"/>
</dbReference>
<keyword evidence="3 6" id="KW-0812">Transmembrane</keyword>
<comment type="subcellular location">
    <subcellularLocation>
        <location evidence="1">Cell membrane</location>
        <topology evidence="1">Multi-pass membrane protein</topology>
    </subcellularLocation>
</comment>
<organism evidence="8 9">
    <name type="scientific">Rugosimonospora acidiphila</name>
    <dbReference type="NCBI Taxonomy" id="556531"/>
    <lineage>
        <taxon>Bacteria</taxon>
        <taxon>Bacillati</taxon>
        <taxon>Actinomycetota</taxon>
        <taxon>Actinomycetes</taxon>
        <taxon>Micromonosporales</taxon>
        <taxon>Micromonosporaceae</taxon>
        <taxon>Rugosimonospora</taxon>
    </lineage>
</organism>
<gene>
    <name evidence="8" type="ORF">GCM10023322_02650</name>
</gene>
<sequence>MEGPWSARQSGGRHPGAPATATRLGAAGLAALATALLIGGWGGALAGVAVAVVAERFLRRMEPARRRAERLRAEADLPFTADLLAAALRAGLPTDRAVGAVAEAVDGPIAQRLARVGRSLGLGLTPAQAWLPMQDLPGGARMAAAVVRSADSGSALAAAFTRLADDQRARRAAEAETAARRAGVLIVLPLGLCFLPAFVFAGIVPVIVAVLGDALRY</sequence>
<evidence type="ECO:0000256" key="1">
    <source>
        <dbReference type="ARBA" id="ARBA00004651"/>
    </source>
</evidence>
<evidence type="ECO:0000259" key="7">
    <source>
        <dbReference type="Pfam" id="PF00482"/>
    </source>
</evidence>
<evidence type="ECO:0000256" key="2">
    <source>
        <dbReference type="ARBA" id="ARBA00022475"/>
    </source>
</evidence>
<dbReference type="RefSeq" id="WP_425570690.1">
    <property type="nucleotide sequence ID" value="NZ_BAABJQ010000001.1"/>
</dbReference>
<keyword evidence="5 6" id="KW-0472">Membrane</keyword>
<feature type="transmembrane region" description="Helical" evidence="6">
    <location>
        <begin position="29"/>
        <end position="58"/>
    </location>
</feature>
<dbReference type="PANTHER" id="PTHR35007:SF3">
    <property type="entry name" value="POSSIBLE CONSERVED ALANINE RICH MEMBRANE PROTEIN"/>
    <property type="match status" value="1"/>
</dbReference>
<keyword evidence="4 6" id="KW-1133">Transmembrane helix</keyword>
<dbReference type="InterPro" id="IPR042094">
    <property type="entry name" value="T2SS_GspF_sf"/>
</dbReference>
<evidence type="ECO:0000313" key="8">
    <source>
        <dbReference type="EMBL" id="GAA5177603.1"/>
    </source>
</evidence>
<dbReference type="Proteomes" id="UP001501570">
    <property type="component" value="Unassembled WGS sequence"/>
</dbReference>
<dbReference type="EMBL" id="BAABJQ010000001">
    <property type="protein sequence ID" value="GAA5177603.1"/>
    <property type="molecule type" value="Genomic_DNA"/>
</dbReference>
<keyword evidence="2" id="KW-1003">Cell membrane</keyword>
<dbReference type="Pfam" id="PF00482">
    <property type="entry name" value="T2SSF"/>
    <property type="match status" value="1"/>
</dbReference>
<proteinExistence type="predicted"/>
<evidence type="ECO:0000256" key="3">
    <source>
        <dbReference type="ARBA" id="ARBA00022692"/>
    </source>
</evidence>
<keyword evidence="9" id="KW-1185">Reference proteome</keyword>
<evidence type="ECO:0000256" key="6">
    <source>
        <dbReference type="SAM" id="Phobius"/>
    </source>
</evidence>
<evidence type="ECO:0000313" key="9">
    <source>
        <dbReference type="Proteomes" id="UP001501570"/>
    </source>
</evidence>
<evidence type="ECO:0000256" key="4">
    <source>
        <dbReference type="ARBA" id="ARBA00022989"/>
    </source>
</evidence>
<dbReference type="Gene3D" id="1.20.81.30">
    <property type="entry name" value="Type II secretion system (T2SS), domain F"/>
    <property type="match status" value="1"/>
</dbReference>
<comment type="caution">
    <text evidence="8">The sequence shown here is derived from an EMBL/GenBank/DDBJ whole genome shotgun (WGS) entry which is preliminary data.</text>
</comment>
<reference evidence="9" key="1">
    <citation type="journal article" date="2019" name="Int. J. Syst. Evol. Microbiol.">
        <title>The Global Catalogue of Microorganisms (GCM) 10K type strain sequencing project: providing services to taxonomists for standard genome sequencing and annotation.</title>
        <authorList>
            <consortium name="The Broad Institute Genomics Platform"/>
            <consortium name="The Broad Institute Genome Sequencing Center for Infectious Disease"/>
            <person name="Wu L."/>
            <person name="Ma J."/>
        </authorList>
    </citation>
    <scope>NUCLEOTIDE SEQUENCE [LARGE SCALE GENOMIC DNA]</scope>
    <source>
        <strain evidence="9">JCM 18304</strain>
    </source>
</reference>
<protein>
    <recommendedName>
        <fullName evidence="7">Type II secretion system protein GspF domain-containing protein</fullName>
    </recommendedName>
</protein>
<accession>A0ABP9RHQ1</accession>
<name>A0ABP9RHQ1_9ACTN</name>
<feature type="domain" description="Type II secretion system protein GspF" evidence="7">
    <location>
        <begin position="81"/>
        <end position="201"/>
    </location>
</feature>
<feature type="transmembrane region" description="Helical" evidence="6">
    <location>
        <begin position="184"/>
        <end position="211"/>
    </location>
</feature>
<dbReference type="PANTHER" id="PTHR35007">
    <property type="entry name" value="INTEGRAL MEMBRANE PROTEIN-RELATED"/>
    <property type="match status" value="1"/>
</dbReference>
<evidence type="ECO:0000256" key="5">
    <source>
        <dbReference type="ARBA" id="ARBA00023136"/>
    </source>
</evidence>